<comment type="function">
    <text evidence="5">Methylates the class 1 translation termination release factors RF1/PrfA and RF2/PrfB on the glutamine residue of the universally conserved GGQ motif.</text>
</comment>
<dbReference type="InterPro" id="IPR029063">
    <property type="entry name" value="SAM-dependent_MTases_sf"/>
</dbReference>
<accession>A4CFK9</accession>
<comment type="catalytic activity">
    <reaction evidence="4 5">
        <text>L-glutaminyl-[peptide chain release factor] + S-adenosyl-L-methionine = N(5)-methyl-L-glutaminyl-[peptide chain release factor] + S-adenosyl-L-homocysteine + H(+)</text>
        <dbReference type="Rhea" id="RHEA:42896"/>
        <dbReference type="Rhea" id="RHEA-COMP:10271"/>
        <dbReference type="Rhea" id="RHEA-COMP:10272"/>
        <dbReference type="ChEBI" id="CHEBI:15378"/>
        <dbReference type="ChEBI" id="CHEBI:30011"/>
        <dbReference type="ChEBI" id="CHEBI:57856"/>
        <dbReference type="ChEBI" id="CHEBI:59789"/>
        <dbReference type="ChEBI" id="CHEBI:61891"/>
        <dbReference type="EC" id="2.1.1.297"/>
    </reaction>
</comment>
<dbReference type="SUPFAM" id="SSF53335">
    <property type="entry name" value="S-adenosyl-L-methionine-dependent methyltransferases"/>
    <property type="match status" value="1"/>
</dbReference>
<feature type="binding site" evidence="5">
    <location>
        <position position="172"/>
    </location>
    <ligand>
        <name>S-adenosyl-L-methionine</name>
        <dbReference type="ChEBI" id="CHEBI:59789"/>
    </ligand>
</feature>
<evidence type="ECO:0000256" key="3">
    <source>
        <dbReference type="ARBA" id="ARBA00022691"/>
    </source>
</evidence>
<gene>
    <name evidence="5" type="primary">prmC</name>
    <name evidence="8" type="ORF">PTD2_04596</name>
</gene>
<feature type="binding site" evidence="5">
    <location>
        <position position="144"/>
    </location>
    <ligand>
        <name>S-adenosyl-L-methionine</name>
        <dbReference type="ChEBI" id="CHEBI:59789"/>
    </ligand>
</feature>
<evidence type="ECO:0000256" key="1">
    <source>
        <dbReference type="ARBA" id="ARBA00022603"/>
    </source>
</evidence>
<proteinExistence type="inferred from homology"/>
<feature type="domain" description="Release factor glutamine methyltransferase N-terminal" evidence="7">
    <location>
        <begin position="8"/>
        <end position="77"/>
    </location>
</feature>
<keyword evidence="3 5" id="KW-0949">S-adenosyl-L-methionine</keyword>
<dbReference type="eggNOG" id="COG2890">
    <property type="taxonomic scope" value="Bacteria"/>
</dbReference>
<evidence type="ECO:0000256" key="2">
    <source>
        <dbReference type="ARBA" id="ARBA00022679"/>
    </source>
</evidence>
<feature type="binding site" evidence="5">
    <location>
        <begin position="121"/>
        <end position="125"/>
    </location>
    <ligand>
        <name>S-adenosyl-L-methionine</name>
        <dbReference type="ChEBI" id="CHEBI:59789"/>
    </ligand>
</feature>
<dbReference type="InterPro" id="IPR025714">
    <property type="entry name" value="Methyltranfer_dom"/>
</dbReference>
<name>A4CFK9_9GAMM</name>
<dbReference type="HAMAP" id="MF_02126">
    <property type="entry name" value="RF_methyltr_PrmC"/>
    <property type="match status" value="1"/>
</dbReference>
<keyword evidence="9" id="KW-1185">Reference proteome</keyword>
<evidence type="ECO:0000259" key="7">
    <source>
        <dbReference type="Pfam" id="PF17827"/>
    </source>
</evidence>
<keyword evidence="1 5" id="KW-0489">Methyltransferase</keyword>
<dbReference type="InterPro" id="IPR019874">
    <property type="entry name" value="RF_methyltr_PrmC"/>
</dbReference>
<sequence>MPSQTLEQALASAANAFFACSDTAKLDAQVLLLDVIGQSRSYLFTWPDKALTAQQQTQFEQAVARRLAGEPIAHIIGYREFWSLKLKVSPATLIPRPDTETLVEHALSLALPEHAKVLDLGTGTGAIALALASEQFNWQVTGCDRIEDAVVLAQTNQAALEIKNCRFVQSNWFSAFSTEQFDLIVSNPPYIEQDDPHLSQGDVRFEPLSALVAPDNGLADIRTIVNQARTFLTSGGYLLLEHGYQQAEQVSAIFLQMAYKDIRTIKDLAGNDRVTLARWYG</sequence>
<dbReference type="EC" id="2.1.1.297" evidence="5"/>
<dbReference type="GO" id="GO:0102559">
    <property type="term" value="F:peptide chain release factor N(5)-glutamine methyltransferase activity"/>
    <property type="evidence" value="ECO:0007669"/>
    <property type="project" value="UniProtKB-EC"/>
</dbReference>
<reference evidence="8 9" key="1">
    <citation type="submission" date="2006-02" db="EMBL/GenBank/DDBJ databases">
        <authorList>
            <person name="Moran M.A."/>
            <person name="Kjelleberg S."/>
            <person name="Egan S."/>
            <person name="Saunders N."/>
            <person name="Thomas T."/>
            <person name="Ferriera S."/>
            <person name="Johnson J."/>
            <person name="Kravitz S."/>
            <person name="Halpern A."/>
            <person name="Remington K."/>
            <person name="Beeson K."/>
            <person name="Tran B."/>
            <person name="Rogers Y.-H."/>
            <person name="Friedman R."/>
            <person name="Venter J.C."/>
        </authorList>
    </citation>
    <scope>NUCLEOTIDE SEQUENCE [LARGE SCALE GENOMIC DNA]</scope>
    <source>
        <strain evidence="8 9">D2</strain>
    </source>
</reference>
<evidence type="ECO:0000259" key="6">
    <source>
        <dbReference type="Pfam" id="PF13847"/>
    </source>
</evidence>
<dbReference type="InterPro" id="IPR050320">
    <property type="entry name" value="N5-glutamine_MTase"/>
</dbReference>
<dbReference type="Proteomes" id="UP000006201">
    <property type="component" value="Unassembled WGS sequence"/>
</dbReference>
<dbReference type="Pfam" id="PF13847">
    <property type="entry name" value="Methyltransf_31"/>
    <property type="match status" value="1"/>
</dbReference>
<dbReference type="InterPro" id="IPR040758">
    <property type="entry name" value="PrmC_N"/>
</dbReference>
<dbReference type="InterPro" id="IPR002052">
    <property type="entry name" value="DNA_methylase_N6_adenine_CS"/>
</dbReference>
<dbReference type="NCBIfam" id="TIGR00536">
    <property type="entry name" value="hemK_fam"/>
    <property type="match status" value="1"/>
</dbReference>
<dbReference type="RefSeq" id="WP_009839300.1">
    <property type="nucleotide sequence ID" value="NZ_AAOH01000014.1"/>
</dbReference>
<protein>
    <recommendedName>
        <fullName evidence="5">Release factor glutamine methyltransferase</fullName>
        <shortName evidence="5">RF MTase</shortName>
        <ecNumber evidence="5">2.1.1.297</ecNumber>
    </recommendedName>
    <alternativeName>
        <fullName evidence="5">N5-glutamine methyltransferase PrmC</fullName>
    </alternativeName>
    <alternativeName>
        <fullName evidence="5">Protein-(glutamine-N5) MTase PrmC</fullName>
    </alternativeName>
    <alternativeName>
        <fullName evidence="5">Protein-glutamine N-methyltransferase PrmC</fullName>
    </alternativeName>
</protein>
<organism evidence="8 9">
    <name type="scientific">Pseudoalteromonas tunicata D2</name>
    <dbReference type="NCBI Taxonomy" id="87626"/>
    <lineage>
        <taxon>Bacteria</taxon>
        <taxon>Pseudomonadati</taxon>
        <taxon>Pseudomonadota</taxon>
        <taxon>Gammaproteobacteria</taxon>
        <taxon>Alteromonadales</taxon>
        <taxon>Pseudoalteromonadaceae</taxon>
        <taxon>Pseudoalteromonas</taxon>
    </lineage>
</organism>
<dbReference type="EMBL" id="AAOH01000014">
    <property type="protein sequence ID" value="EAR26436.1"/>
    <property type="molecule type" value="Genomic_DNA"/>
</dbReference>
<dbReference type="Pfam" id="PF17827">
    <property type="entry name" value="PrmC_N"/>
    <property type="match status" value="1"/>
</dbReference>
<keyword evidence="2 5" id="KW-0808">Transferase</keyword>
<dbReference type="Gene3D" id="1.10.8.10">
    <property type="entry name" value="DNA helicase RuvA subunit, C-terminal domain"/>
    <property type="match status" value="1"/>
</dbReference>
<evidence type="ECO:0000313" key="8">
    <source>
        <dbReference type="EMBL" id="EAR26436.1"/>
    </source>
</evidence>
<dbReference type="NCBIfam" id="TIGR03534">
    <property type="entry name" value="RF_mod_PrmC"/>
    <property type="match status" value="1"/>
</dbReference>
<feature type="binding site" evidence="5">
    <location>
        <begin position="187"/>
        <end position="190"/>
    </location>
    <ligand>
        <name>substrate</name>
    </ligand>
</feature>
<dbReference type="PANTHER" id="PTHR18895:SF74">
    <property type="entry name" value="MTRF1L RELEASE FACTOR GLUTAMINE METHYLTRANSFERASE"/>
    <property type="match status" value="1"/>
</dbReference>
<dbReference type="GO" id="GO:0032259">
    <property type="term" value="P:methylation"/>
    <property type="evidence" value="ECO:0007669"/>
    <property type="project" value="UniProtKB-KW"/>
</dbReference>
<dbReference type="CDD" id="cd02440">
    <property type="entry name" value="AdoMet_MTases"/>
    <property type="match status" value="1"/>
</dbReference>
<dbReference type="GO" id="GO:0003676">
    <property type="term" value="F:nucleic acid binding"/>
    <property type="evidence" value="ECO:0007669"/>
    <property type="project" value="InterPro"/>
</dbReference>
<evidence type="ECO:0000313" key="9">
    <source>
        <dbReference type="Proteomes" id="UP000006201"/>
    </source>
</evidence>
<feature type="domain" description="Methyltransferase" evidence="6">
    <location>
        <begin position="114"/>
        <end position="252"/>
    </location>
</feature>
<dbReference type="OrthoDB" id="9800643at2"/>
<comment type="caution">
    <text evidence="8">The sequence shown here is derived from an EMBL/GenBank/DDBJ whole genome shotgun (WGS) entry which is preliminary data.</text>
</comment>
<dbReference type="InterPro" id="IPR004556">
    <property type="entry name" value="HemK-like"/>
</dbReference>
<dbReference type="HOGENOM" id="CLU_018398_3_0_6"/>
<dbReference type="Gene3D" id="3.40.50.150">
    <property type="entry name" value="Vaccinia Virus protein VP39"/>
    <property type="match status" value="1"/>
</dbReference>
<evidence type="ECO:0000256" key="5">
    <source>
        <dbReference type="HAMAP-Rule" id="MF_02126"/>
    </source>
</evidence>
<feature type="binding site" evidence="5">
    <location>
        <position position="187"/>
    </location>
    <ligand>
        <name>S-adenosyl-L-methionine</name>
        <dbReference type="ChEBI" id="CHEBI:59789"/>
    </ligand>
</feature>
<dbReference type="PROSITE" id="PS00092">
    <property type="entry name" value="N6_MTASE"/>
    <property type="match status" value="1"/>
</dbReference>
<dbReference type="FunFam" id="3.40.50.150:FF:000053">
    <property type="entry name" value="Release factor glutamine methyltransferase"/>
    <property type="match status" value="1"/>
</dbReference>
<comment type="similarity">
    <text evidence="5">Belongs to the protein N5-glutamine methyltransferase family. PrmC subfamily.</text>
</comment>
<evidence type="ECO:0000256" key="4">
    <source>
        <dbReference type="ARBA" id="ARBA00048391"/>
    </source>
</evidence>
<dbReference type="PANTHER" id="PTHR18895">
    <property type="entry name" value="HEMK METHYLTRANSFERASE"/>
    <property type="match status" value="1"/>
</dbReference>
<dbReference type="STRING" id="87626.PTD2_04596"/>
<dbReference type="AlphaFoldDB" id="A4CFK9"/>